<evidence type="ECO:0000313" key="2">
    <source>
        <dbReference type="Proteomes" id="UP000827872"/>
    </source>
</evidence>
<evidence type="ECO:0000313" key="1">
    <source>
        <dbReference type="EMBL" id="KAH8015273.1"/>
    </source>
</evidence>
<name>A0ACB8G6H4_9SAUR</name>
<protein>
    <submittedName>
        <fullName evidence="1">Uncharacterized protein</fullName>
    </submittedName>
</protein>
<accession>A0ACB8G6H4</accession>
<comment type="caution">
    <text evidence="1">The sequence shown here is derived from an EMBL/GenBank/DDBJ whole genome shotgun (WGS) entry which is preliminary data.</text>
</comment>
<organism evidence="1 2">
    <name type="scientific">Sphaerodactylus townsendi</name>
    <dbReference type="NCBI Taxonomy" id="933632"/>
    <lineage>
        <taxon>Eukaryota</taxon>
        <taxon>Metazoa</taxon>
        <taxon>Chordata</taxon>
        <taxon>Craniata</taxon>
        <taxon>Vertebrata</taxon>
        <taxon>Euteleostomi</taxon>
        <taxon>Lepidosauria</taxon>
        <taxon>Squamata</taxon>
        <taxon>Bifurcata</taxon>
        <taxon>Gekkota</taxon>
        <taxon>Sphaerodactylidae</taxon>
        <taxon>Sphaerodactylus</taxon>
    </lineage>
</organism>
<dbReference type="Proteomes" id="UP000827872">
    <property type="component" value="Linkage Group LG01"/>
</dbReference>
<dbReference type="EMBL" id="CM037614">
    <property type="protein sequence ID" value="KAH8015273.1"/>
    <property type="molecule type" value="Genomic_DNA"/>
</dbReference>
<gene>
    <name evidence="1" type="ORF">K3G42_001280</name>
</gene>
<sequence length="137" mass="16057">MEEPCVLAVQKELEKPSYSPPPPQDVLLLSSILCYSILPPALLLPTLLLPTLLLPMWLPHRWSGIAFMLPWLMLPWLMLFQSMLFQSMLWWLNTSTKPWHRLWGQRELHQPNPTIRSCDPATSLHRYRPRASPRCHL</sequence>
<proteinExistence type="predicted"/>
<reference evidence="1" key="1">
    <citation type="submission" date="2021-08" db="EMBL/GenBank/DDBJ databases">
        <title>The first chromosome-level gecko genome reveals the dynamic sex chromosomes of Neotropical dwarf geckos (Sphaerodactylidae: Sphaerodactylus).</title>
        <authorList>
            <person name="Pinto B.J."/>
            <person name="Keating S.E."/>
            <person name="Gamble T."/>
        </authorList>
    </citation>
    <scope>NUCLEOTIDE SEQUENCE</scope>
    <source>
        <strain evidence="1">TG3544</strain>
    </source>
</reference>
<keyword evidence="2" id="KW-1185">Reference proteome</keyword>